<feature type="domain" description="(S)-ureidoglycine aminohydrolase cupin" evidence="1">
    <location>
        <begin position="41"/>
        <end position="109"/>
    </location>
</feature>
<dbReference type="PANTHER" id="PTHR40943:SF1">
    <property type="entry name" value="CYTOPLASMIC PROTEIN"/>
    <property type="match status" value="1"/>
</dbReference>
<dbReference type="Proteomes" id="UP001230156">
    <property type="component" value="Unassembled WGS sequence"/>
</dbReference>
<evidence type="ECO:0000259" key="1">
    <source>
        <dbReference type="Pfam" id="PF05899"/>
    </source>
</evidence>
<dbReference type="EMBL" id="JAUYVI010000010">
    <property type="protein sequence ID" value="MDQ7251260.1"/>
    <property type="molecule type" value="Genomic_DNA"/>
</dbReference>
<proteinExistence type="predicted"/>
<organism evidence="2 3">
    <name type="scientific">Dongia sedimenti</name>
    <dbReference type="NCBI Taxonomy" id="3064282"/>
    <lineage>
        <taxon>Bacteria</taxon>
        <taxon>Pseudomonadati</taxon>
        <taxon>Pseudomonadota</taxon>
        <taxon>Alphaproteobacteria</taxon>
        <taxon>Rhodospirillales</taxon>
        <taxon>Dongiaceae</taxon>
        <taxon>Dongia</taxon>
    </lineage>
</organism>
<dbReference type="Gene3D" id="2.60.120.10">
    <property type="entry name" value="Jelly Rolls"/>
    <property type="match status" value="1"/>
</dbReference>
<dbReference type="SUPFAM" id="SSF51182">
    <property type="entry name" value="RmlC-like cupins"/>
    <property type="match status" value="1"/>
</dbReference>
<dbReference type="RefSeq" id="WP_379961458.1">
    <property type="nucleotide sequence ID" value="NZ_JAUYVI010000010.1"/>
</dbReference>
<dbReference type="Pfam" id="PF05899">
    <property type="entry name" value="Cupin_3"/>
    <property type="match status" value="1"/>
</dbReference>
<dbReference type="InterPro" id="IPR008579">
    <property type="entry name" value="UGlyAH_Cupin_dom"/>
</dbReference>
<gene>
    <name evidence="2" type="ORF">Q8A70_26475</name>
</gene>
<comment type="caution">
    <text evidence="2">The sequence shown here is derived from an EMBL/GenBank/DDBJ whole genome shotgun (WGS) entry which is preliminary data.</text>
</comment>
<keyword evidence="3" id="KW-1185">Reference proteome</keyword>
<accession>A0ABU0YU56</accession>
<dbReference type="InterPro" id="IPR011051">
    <property type="entry name" value="RmlC_Cupin_sf"/>
</dbReference>
<evidence type="ECO:0000313" key="3">
    <source>
        <dbReference type="Proteomes" id="UP001230156"/>
    </source>
</evidence>
<dbReference type="PANTHER" id="PTHR40943">
    <property type="entry name" value="CYTOPLASMIC PROTEIN-RELATED"/>
    <property type="match status" value="1"/>
</dbReference>
<dbReference type="InterPro" id="IPR014710">
    <property type="entry name" value="RmlC-like_jellyroll"/>
</dbReference>
<protein>
    <submittedName>
        <fullName evidence="2">Cupin domain-containing protein</fullName>
    </submittedName>
</protein>
<reference evidence="3" key="1">
    <citation type="submission" date="2023-08" db="EMBL/GenBank/DDBJ databases">
        <title>Rhodospirillaceae gen. nov., a novel taxon isolated from the Yangtze River Yuezi River estuary sludge.</title>
        <authorList>
            <person name="Ruan L."/>
        </authorList>
    </citation>
    <scope>NUCLEOTIDE SEQUENCE [LARGE SCALE GENOMIC DNA]</scope>
    <source>
        <strain evidence="3">R-7</strain>
    </source>
</reference>
<evidence type="ECO:0000313" key="2">
    <source>
        <dbReference type="EMBL" id="MDQ7251260.1"/>
    </source>
</evidence>
<name>A0ABU0YU56_9PROT</name>
<sequence length="115" mass="12465">MLEDWQKLAASEIEIPLQDVPAAQRVSGAPRTGSVQIEKFGGAVVGVWEMTPGVMRDVEVDEILTVLAGTATVEFQDGGRITLEPGAIARLHAGQNTVWTVTETLRKVYILLPPR</sequence>